<organism evidence="6 7">
    <name type="scientific">Undibacterium parvum</name>
    <dbReference type="NCBI Taxonomy" id="401471"/>
    <lineage>
        <taxon>Bacteria</taxon>
        <taxon>Pseudomonadati</taxon>
        <taxon>Pseudomonadota</taxon>
        <taxon>Betaproteobacteria</taxon>
        <taxon>Burkholderiales</taxon>
        <taxon>Oxalobacteraceae</taxon>
        <taxon>Undibacterium</taxon>
    </lineage>
</organism>
<keyword evidence="7" id="KW-1185">Reference proteome</keyword>
<dbReference type="OrthoDB" id="9816040at2"/>
<dbReference type="Gene3D" id="3.90.79.10">
    <property type="entry name" value="Nucleoside Triphosphate Pyrophosphohydrolase"/>
    <property type="match status" value="1"/>
</dbReference>
<evidence type="ECO:0000256" key="3">
    <source>
        <dbReference type="ARBA" id="ARBA00022801"/>
    </source>
</evidence>
<comment type="function">
    <text evidence="4">Accelerates the degradation of transcripts by removing pyrophosphate from the 5'-end of triphosphorylated RNA, leading to a more labile monophosphorylated state that can stimulate subsequent ribonuclease cleavage.</text>
</comment>
<dbReference type="HAMAP" id="MF_00298">
    <property type="entry name" value="Nudix_RppH"/>
    <property type="match status" value="1"/>
</dbReference>
<dbReference type="InterPro" id="IPR020084">
    <property type="entry name" value="NUDIX_hydrolase_CS"/>
</dbReference>
<proteinExistence type="inferred from homology"/>
<keyword evidence="3 4" id="KW-0378">Hydrolase</keyword>
<comment type="cofactor">
    <cofactor evidence="4">
        <name>a divalent metal cation</name>
        <dbReference type="ChEBI" id="CHEBI:60240"/>
    </cofactor>
</comment>
<evidence type="ECO:0000256" key="2">
    <source>
        <dbReference type="ARBA" id="ARBA00001946"/>
    </source>
</evidence>
<dbReference type="InterPro" id="IPR015797">
    <property type="entry name" value="NUDIX_hydrolase-like_dom_sf"/>
</dbReference>
<evidence type="ECO:0000313" key="7">
    <source>
        <dbReference type="Proteomes" id="UP000275663"/>
    </source>
</evidence>
<reference evidence="6 7" key="1">
    <citation type="journal article" date="2011" name="Int. J. Syst. Evol. Microbiol.">
        <title>Description of Undibacterium oligocarboniphilum sp. nov., isolated from purified water, and Undibacterium pigrum strain CCUG 49012 as the type strain of Undibacterium parvum sp. nov., and emended descriptions of the genus Undibacterium and the species Undibacterium pigrum.</title>
        <authorList>
            <person name="Eder W."/>
            <person name="Wanner G."/>
            <person name="Ludwig W."/>
            <person name="Busse H.J."/>
            <person name="Ziemke-Kageler F."/>
            <person name="Lang E."/>
        </authorList>
    </citation>
    <scope>NUCLEOTIDE SEQUENCE [LARGE SCALE GENOMIC DNA]</scope>
    <source>
        <strain evidence="6 7">DSM 23061</strain>
    </source>
</reference>
<sequence>MLDREGFRPNVGIILLNASNEVWWGKRVREHSWQFPQGGIKYGESPEQAMFRELEEETGLRPEHVKIIGRTRDWLRYEVPDHFIKREIRGHYRGQKQIWFLLRMVGRDCDVNLRASNHPEFDAWRWHDYWVPLDVVIEFKRGVYQLALQELSRFIHRTDHPGAQRKPARSVEASLEDAAATSLQSIQTSVSISIDITTSASNEDGKDEAK</sequence>
<protein>
    <recommendedName>
        <fullName evidence="4">RNA pyrophosphohydrolase</fullName>
        <ecNumber evidence="4">3.6.1.-</ecNumber>
    </recommendedName>
    <alternativeName>
        <fullName evidence="4">(Di)nucleoside polyphosphate hydrolase</fullName>
    </alternativeName>
</protein>
<dbReference type="KEGG" id="upv:EJN92_12965"/>
<comment type="cofactor">
    <cofactor evidence="1">
        <name>Mn(2+)</name>
        <dbReference type="ChEBI" id="CHEBI:29035"/>
    </cofactor>
</comment>
<dbReference type="GO" id="GO:0016462">
    <property type="term" value="F:pyrophosphatase activity"/>
    <property type="evidence" value="ECO:0007669"/>
    <property type="project" value="UniProtKB-ARBA"/>
</dbReference>
<dbReference type="RefSeq" id="WP_126128214.1">
    <property type="nucleotide sequence ID" value="NZ_CP034464.1"/>
</dbReference>
<dbReference type="NCBIfam" id="NF001938">
    <property type="entry name" value="PRK00714.1-5"/>
    <property type="match status" value="1"/>
</dbReference>
<dbReference type="PANTHER" id="PTHR43736:SF1">
    <property type="entry name" value="DIHYDRONEOPTERIN TRIPHOSPHATE DIPHOSPHATASE"/>
    <property type="match status" value="1"/>
</dbReference>
<evidence type="ECO:0000313" key="6">
    <source>
        <dbReference type="EMBL" id="AZP12835.1"/>
    </source>
</evidence>
<evidence type="ECO:0000256" key="1">
    <source>
        <dbReference type="ARBA" id="ARBA00001936"/>
    </source>
</evidence>
<feature type="domain" description="Nudix hydrolase" evidence="5">
    <location>
        <begin position="6"/>
        <end position="149"/>
    </location>
</feature>
<dbReference type="NCBIfam" id="NF001937">
    <property type="entry name" value="PRK00714.1-4"/>
    <property type="match status" value="1"/>
</dbReference>
<dbReference type="AlphaFoldDB" id="A0A3Q9BRI8"/>
<gene>
    <name evidence="4" type="primary">rppH</name>
    <name evidence="4" type="synonym">nudH</name>
    <name evidence="6" type="ORF">EJN92_12965</name>
</gene>
<evidence type="ECO:0000256" key="4">
    <source>
        <dbReference type="HAMAP-Rule" id="MF_00298"/>
    </source>
</evidence>
<dbReference type="Pfam" id="PF00293">
    <property type="entry name" value="NUDIX"/>
    <property type="match status" value="1"/>
</dbReference>
<dbReference type="InterPro" id="IPR022927">
    <property type="entry name" value="RppH"/>
</dbReference>
<dbReference type="SUPFAM" id="SSF55811">
    <property type="entry name" value="Nudix"/>
    <property type="match status" value="1"/>
</dbReference>
<dbReference type="PROSITE" id="PS00893">
    <property type="entry name" value="NUDIX_BOX"/>
    <property type="match status" value="1"/>
</dbReference>
<feature type="short sequence motif" description="Nudix box" evidence="4">
    <location>
        <begin position="38"/>
        <end position="59"/>
    </location>
</feature>
<comment type="cofactor">
    <cofactor evidence="2">
        <name>Mg(2+)</name>
        <dbReference type="ChEBI" id="CHEBI:18420"/>
    </cofactor>
</comment>
<comment type="similarity">
    <text evidence="4">Belongs to the Nudix hydrolase family. RppH subfamily.</text>
</comment>
<evidence type="ECO:0000259" key="5">
    <source>
        <dbReference type="PROSITE" id="PS51462"/>
    </source>
</evidence>
<dbReference type="EC" id="3.6.1.-" evidence="4"/>
<dbReference type="InterPro" id="IPR000086">
    <property type="entry name" value="NUDIX_hydrolase_dom"/>
</dbReference>
<name>A0A3Q9BRI8_9BURK</name>
<dbReference type="PROSITE" id="PS51462">
    <property type="entry name" value="NUDIX"/>
    <property type="match status" value="1"/>
</dbReference>
<accession>A0A3Q9BRI8</accession>
<dbReference type="NCBIfam" id="NF001935">
    <property type="entry name" value="PRK00714.1-2"/>
    <property type="match status" value="1"/>
</dbReference>
<dbReference type="EMBL" id="CP034464">
    <property type="protein sequence ID" value="AZP12835.1"/>
    <property type="molecule type" value="Genomic_DNA"/>
</dbReference>
<dbReference type="CDD" id="cd03671">
    <property type="entry name" value="NUDIX_Ap4A_hydrolase_plant_like"/>
    <property type="match status" value="1"/>
</dbReference>
<dbReference type="PANTHER" id="PTHR43736">
    <property type="entry name" value="ADP-RIBOSE PYROPHOSPHATASE"/>
    <property type="match status" value="1"/>
</dbReference>
<dbReference type="PRINTS" id="PR00502">
    <property type="entry name" value="NUDIXFAMILY"/>
</dbReference>
<dbReference type="InterPro" id="IPR020476">
    <property type="entry name" value="Nudix_hydrolase"/>
</dbReference>
<dbReference type="Proteomes" id="UP000275663">
    <property type="component" value="Chromosome"/>
</dbReference>